<sequence length="256" mass="29972">MGKPITAEILKNLYLGIDENQKHVQEVMNCYYDRFTEKVSSGQKSKNSLKCVHTTREKVKLFLKHQFKRTDLLLREIRPSFAGDFEHFLMTHEKGCSNTAMRYIRIFKRILKFAVDQGWLSAHPLASFKCTYKEPARERLTMEEVAAIYTKEIDMDRLAEVRDVFIFSCYTGFAYQDVFSLTPDNIITGIVGEKWIVKNPAKTSIPERVPLLPIALDILDKYKNHPWCTNKNRLLPVNSNQCYNGYLKENSDYMWY</sequence>
<evidence type="ECO:0000313" key="5">
    <source>
        <dbReference type="Proteomes" id="UP000192610"/>
    </source>
</evidence>
<dbReference type="Gene3D" id="1.10.443.10">
    <property type="entry name" value="Intergrase catalytic core"/>
    <property type="match status" value="1"/>
</dbReference>
<dbReference type="InterPro" id="IPR011010">
    <property type="entry name" value="DNA_brk_join_enz"/>
</dbReference>
<feature type="domain" description="Phage integrase SAM-like" evidence="3">
    <location>
        <begin position="33"/>
        <end position="128"/>
    </location>
</feature>
<dbReference type="Pfam" id="PF13102">
    <property type="entry name" value="Phage_int_SAM_5"/>
    <property type="match status" value="1"/>
</dbReference>
<dbReference type="RefSeq" id="WP_165758884.1">
    <property type="nucleotide sequence ID" value="NZ_FOCZ01000001.1"/>
</dbReference>
<dbReference type="InterPro" id="IPR025269">
    <property type="entry name" value="SAM-like_dom"/>
</dbReference>
<dbReference type="Gene3D" id="1.10.150.130">
    <property type="match status" value="1"/>
</dbReference>
<dbReference type="InterPro" id="IPR010998">
    <property type="entry name" value="Integrase_recombinase_N"/>
</dbReference>
<evidence type="ECO:0000259" key="3">
    <source>
        <dbReference type="Pfam" id="PF13102"/>
    </source>
</evidence>
<dbReference type="SUPFAM" id="SSF56349">
    <property type="entry name" value="DNA breaking-rejoining enzymes"/>
    <property type="match status" value="1"/>
</dbReference>
<accession>A0A1V9EY66</accession>
<dbReference type="Proteomes" id="UP000192610">
    <property type="component" value="Unassembled WGS sequence"/>
</dbReference>
<protein>
    <recommendedName>
        <fullName evidence="3">Phage integrase SAM-like domain-containing protein</fullName>
    </recommendedName>
</protein>
<dbReference type="AlphaFoldDB" id="A0A1V9EY66"/>
<keyword evidence="1" id="KW-0238">DNA-binding</keyword>
<name>A0A1V9EY66_9BACT</name>
<dbReference type="STRING" id="354355.SAMN05660816_00260"/>
<dbReference type="InterPro" id="IPR013762">
    <property type="entry name" value="Integrase-like_cat_sf"/>
</dbReference>
<dbReference type="GO" id="GO:0006310">
    <property type="term" value="P:DNA recombination"/>
    <property type="evidence" value="ECO:0007669"/>
    <property type="project" value="UniProtKB-KW"/>
</dbReference>
<gene>
    <name evidence="4" type="ORF">A4H97_03400</name>
</gene>
<keyword evidence="2" id="KW-0233">DNA recombination</keyword>
<dbReference type="GO" id="GO:0015074">
    <property type="term" value="P:DNA integration"/>
    <property type="evidence" value="ECO:0007669"/>
    <property type="project" value="InterPro"/>
</dbReference>
<evidence type="ECO:0000256" key="2">
    <source>
        <dbReference type="ARBA" id="ARBA00023172"/>
    </source>
</evidence>
<evidence type="ECO:0000256" key="1">
    <source>
        <dbReference type="ARBA" id="ARBA00023125"/>
    </source>
</evidence>
<proteinExistence type="predicted"/>
<dbReference type="GO" id="GO:0003677">
    <property type="term" value="F:DNA binding"/>
    <property type="evidence" value="ECO:0007669"/>
    <property type="project" value="UniProtKB-KW"/>
</dbReference>
<evidence type="ECO:0000313" key="4">
    <source>
        <dbReference type="EMBL" id="OQP50884.1"/>
    </source>
</evidence>
<dbReference type="EMBL" id="LVXG01000012">
    <property type="protein sequence ID" value="OQP50884.1"/>
    <property type="molecule type" value="Genomic_DNA"/>
</dbReference>
<reference evidence="5" key="1">
    <citation type="submission" date="2016-04" db="EMBL/GenBank/DDBJ databases">
        <authorList>
            <person name="Chen L."/>
            <person name="Zhuang W."/>
            <person name="Wang G."/>
        </authorList>
    </citation>
    <scope>NUCLEOTIDE SEQUENCE [LARGE SCALE GENOMIC DNA]</scope>
    <source>
        <strain evidence="5">17621</strain>
    </source>
</reference>
<organism evidence="4 5">
    <name type="scientific">Niastella yeongjuensis</name>
    <dbReference type="NCBI Taxonomy" id="354355"/>
    <lineage>
        <taxon>Bacteria</taxon>
        <taxon>Pseudomonadati</taxon>
        <taxon>Bacteroidota</taxon>
        <taxon>Chitinophagia</taxon>
        <taxon>Chitinophagales</taxon>
        <taxon>Chitinophagaceae</taxon>
        <taxon>Niastella</taxon>
    </lineage>
</organism>
<comment type="caution">
    <text evidence="4">The sequence shown here is derived from an EMBL/GenBank/DDBJ whole genome shotgun (WGS) entry which is preliminary data.</text>
</comment>
<keyword evidence="5" id="KW-1185">Reference proteome</keyword>